<evidence type="ECO:0000313" key="6">
    <source>
        <dbReference type="Proteomes" id="UP000730481"/>
    </source>
</evidence>
<dbReference type="PIRSF" id="PIRSF001220">
    <property type="entry name" value="L-ASNase_gatD"/>
    <property type="match status" value="1"/>
</dbReference>
<keyword evidence="6" id="KW-1185">Reference proteome</keyword>
<accession>A0A9P5AQR5</accession>
<dbReference type="Gene3D" id="3.40.50.40">
    <property type="match status" value="1"/>
</dbReference>
<dbReference type="PIRSF" id="PIRSF500176">
    <property type="entry name" value="L_ASNase"/>
    <property type="match status" value="1"/>
</dbReference>
<evidence type="ECO:0000256" key="3">
    <source>
        <dbReference type="SAM" id="Phobius"/>
    </source>
</evidence>
<dbReference type="Gene3D" id="3.40.50.1170">
    <property type="entry name" value="L-asparaginase, N-terminal domain"/>
    <property type="match status" value="1"/>
</dbReference>
<dbReference type="Proteomes" id="UP000730481">
    <property type="component" value="Unassembled WGS sequence"/>
</dbReference>
<gene>
    <name evidence="5" type="ORF">FBEOM_3052</name>
</gene>
<dbReference type="EC" id="3.5.1.1" evidence="1"/>
<evidence type="ECO:0000259" key="4">
    <source>
        <dbReference type="Pfam" id="PF00710"/>
    </source>
</evidence>
<sequence>MNVPEPHTQSVRGSNSHRHKTSTGTMSCFSGWGIIFIAALLIATLFAAPQIAPITTQSAKTSTTPLPTTIDNEASECPKPTVAVLATGGTILGKGDSPTDTSHYVSGASHIDSIIDSIRQDFEGFADVVTHQILSTDSINIAICDVKQLLMLLNDKIALARRSYKQNNVFVPGDGSLLGRVVDFLPEIYHEPRESPKIFDIEGLKIDELPKVKYFHPMMEEEEFESAVMEGVKGAVLGVYDDGYWPDRLMPGLQKLIDQDDVVVAAVSYGYSFDVRKRIDGVAPAREWDALSLMMVMQILLPLLGPAEFVDFITEPYVKNERVFSAIECK</sequence>
<dbReference type="GO" id="GO:0009066">
    <property type="term" value="P:aspartate family amino acid metabolic process"/>
    <property type="evidence" value="ECO:0007669"/>
    <property type="project" value="UniProtKB-ARBA"/>
</dbReference>
<reference evidence="5" key="1">
    <citation type="journal article" date="2017" name="Mycologia">
        <title>Fusarium algeriense, sp. nov., a novel toxigenic crown rot pathogen of durum wheat from Algeria is nested in the Fusarium burgessii species complex.</title>
        <authorList>
            <person name="Laraba I."/>
            <person name="Keddad A."/>
            <person name="Boureghda H."/>
            <person name="Abdallah N."/>
            <person name="Vaughan M.M."/>
            <person name="Proctor R.H."/>
            <person name="Busman M."/>
            <person name="O'Donnell K."/>
        </authorList>
    </citation>
    <scope>NUCLEOTIDE SEQUENCE</scope>
    <source>
        <strain evidence="5">NRRL 25174</strain>
    </source>
</reference>
<dbReference type="InterPro" id="IPR006034">
    <property type="entry name" value="Asparaginase/glutaminase-like"/>
</dbReference>
<organism evidence="5 6">
    <name type="scientific">Fusarium beomiforme</name>
    <dbReference type="NCBI Taxonomy" id="44412"/>
    <lineage>
        <taxon>Eukaryota</taxon>
        <taxon>Fungi</taxon>
        <taxon>Dikarya</taxon>
        <taxon>Ascomycota</taxon>
        <taxon>Pezizomycotina</taxon>
        <taxon>Sordariomycetes</taxon>
        <taxon>Hypocreomycetidae</taxon>
        <taxon>Hypocreales</taxon>
        <taxon>Nectriaceae</taxon>
        <taxon>Fusarium</taxon>
        <taxon>Fusarium burgessii species complex</taxon>
    </lineage>
</organism>
<evidence type="ECO:0000313" key="5">
    <source>
        <dbReference type="EMBL" id="KAF4342962.1"/>
    </source>
</evidence>
<keyword evidence="3" id="KW-0812">Transmembrane</keyword>
<proteinExistence type="predicted"/>
<dbReference type="InterPro" id="IPR037152">
    <property type="entry name" value="L-asparaginase_N_sf"/>
</dbReference>
<name>A0A9P5AQR5_9HYPO</name>
<keyword evidence="3" id="KW-0472">Membrane</keyword>
<evidence type="ECO:0000256" key="2">
    <source>
        <dbReference type="SAM" id="MobiDB-lite"/>
    </source>
</evidence>
<dbReference type="InterPro" id="IPR036152">
    <property type="entry name" value="Asp/glu_Ase-like_sf"/>
</dbReference>
<dbReference type="AlphaFoldDB" id="A0A9P5AQR5"/>
<dbReference type="GO" id="GO:0004067">
    <property type="term" value="F:asparaginase activity"/>
    <property type="evidence" value="ECO:0007669"/>
    <property type="project" value="UniProtKB-EC"/>
</dbReference>
<dbReference type="EMBL" id="PVQB02000112">
    <property type="protein sequence ID" value="KAF4342962.1"/>
    <property type="molecule type" value="Genomic_DNA"/>
</dbReference>
<feature type="domain" description="L-asparaginase N-terminal" evidence="4">
    <location>
        <begin position="82"/>
        <end position="156"/>
    </location>
</feature>
<dbReference type="InterPro" id="IPR027474">
    <property type="entry name" value="L-asparaginase_N"/>
</dbReference>
<feature type="transmembrane region" description="Helical" evidence="3">
    <location>
        <begin position="28"/>
        <end position="48"/>
    </location>
</feature>
<feature type="region of interest" description="Disordered" evidence="2">
    <location>
        <begin position="1"/>
        <end position="23"/>
    </location>
</feature>
<dbReference type="InterPro" id="IPR027473">
    <property type="entry name" value="L-asparaginase_C"/>
</dbReference>
<keyword evidence="3" id="KW-1133">Transmembrane helix</keyword>
<dbReference type="SUPFAM" id="SSF53774">
    <property type="entry name" value="Glutaminase/Asparaginase"/>
    <property type="match status" value="1"/>
</dbReference>
<comment type="caution">
    <text evidence="5">The sequence shown here is derived from an EMBL/GenBank/DDBJ whole genome shotgun (WGS) entry which is preliminary data.</text>
</comment>
<evidence type="ECO:0000256" key="1">
    <source>
        <dbReference type="ARBA" id="ARBA00012920"/>
    </source>
</evidence>
<dbReference type="OrthoDB" id="5091939at2759"/>
<reference evidence="5" key="2">
    <citation type="submission" date="2020-02" db="EMBL/GenBank/DDBJ databases">
        <title>Identification and distribution of gene clusters putatively required for synthesis of sphingolipid metabolism inhibitors in phylogenetically diverse species of the filamentous fungus Fusarium.</title>
        <authorList>
            <person name="Kim H.-S."/>
            <person name="Busman M."/>
            <person name="Brown D.W."/>
            <person name="Divon H."/>
            <person name="Uhlig S."/>
            <person name="Proctor R.H."/>
        </authorList>
    </citation>
    <scope>NUCLEOTIDE SEQUENCE</scope>
    <source>
        <strain evidence="5">NRRL 25174</strain>
    </source>
</reference>
<dbReference type="Pfam" id="PF00710">
    <property type="entry name" value="Asparaginase"/>
    <property type="match status" value="1"/>
</dbReference>
<protein>
    <recommendedName>
        <fullName evidence="1">asparaginase</fullName>
        <ecNumber evidence="1">3.5.1.1</ecNumber>
    </recommendedName>
</protein>
<dbReference type="SMART" id="SM00870">
    <property type="entry name" value="Asparaginase"/>
    <property type="match status" value="1"/>
</dbReference>